<dbReference type="PANTHER" id="PTHR47843:SF2">
    <property type="entry name" value="BTB DOMAIN-CONTAINING PROTEIN"/>
    <property type="match status" value="1"/>
</dbReference>
<dbReference type="STRING" id="1507870.A0A1V8TFM5"/>
<evidence type="ECO:0000256" key="1">
    <source>
        <dbReference type="SAM" id="Coils"/>
    </source>
</evidence>
<evidence type="ECO:0008006" key="5">
    <source>
        <dbReference type="Google" id="ProtNLM"/>
    </source>
</evidence>
<gene>
    <name evidence="3" type="ORF">B0A48_04440</name>
</gene>
<evidence type="ECO:0000313" key="4">
    <source>
        <dbReference type="Proteomes" id="UP000192596"/>
    </source>
</evidence>
<dbReference type="InterPro" id="IPR011333">
    <property type="entry name" value="SKP1/BTB/POZ_sf"/>
</dbReference>
<organism evidence="3 4">
    <name type="scientific">Cryoendolithus antarcticus</name>
    <dbReference type="NCBI Taxonomy" id="1507870"/>
    <lineage>
        <taxon>Eukaryota</taxon>
        <taxon>Fungi</taxon>
        <taxon>Dikarya</taxon>
        <taxon>Ascomycota</taxon>
        <taxon>Pezizomycotina</taxon>
        <taxon>Dothideomycetes</taxon>
        <taxon>Dothideomycetidae</taxon>
        <taxon>Cladosporiales</taxon>
        <taxon>Cladosporiaceae</taxon>
        <taxon>Cryoendolithus</taxon>
    </lineage>
</organism>
<keyword evidence="4" id="KW-1185">Reference proteome</keyword>
<feature type="compositionally biased region" description="Basic and acidic residues" evidence="2">
    <location>
        <begin position="13"/>
        <end position="26"/>
    </location>
</feature>
<keyword evidence="1" id="KW-0175">Coiled coil</keyword>
<dbReference type="Gene3D" id="3.30.710.10">
    <property type="entry name" value="Potassium Channel Kv1.1, Chain A"/>
    <property type="match status" value="1"/>
</dbReference>
<evidence type="ECO:0000256" key="2">
    <source>
        <dbReference type="SAM" id="MobiDB-lite"/>
    </source>
</evidence>
<dbReference type="EMBL" id="NAJO01000009">
    <property type="protein sequence ID" value="OQO10084.1"/>
    <property type="molecule type" value="Genomic_DNA"/>
</dbReference>
<sequence>MAHPLDPWQSERQLAHEGAHPNHEIDPQDGECPSDSPYRIEHAPTFLHCDAFASLTAHPDYASDSFEEIRIREALGSVPATLHAAGSDARGGLQIAKVPFVRHSRVPAASIRAHRPLDLSIGSEVVAFHVGHEALRFTVHKNIIKIRSEFVRKALEGNWQESQGKDIRLPTDDPKVFAIYQAWLYFGELRSCGIEVNDKTSEYELLVRAYIFGEKLMDGDFKDALIDCIIEKLRTECTFDVQLTRTIHDGTPPGSALRRLWLDVYCHSGTASWLDVAQNDVHPDFLVEYDTHERHRLAGFGSREAKYMGDTCVYHEHGTRPCFRRKVRGLLPQQTEFGRVLAQYTAPIIPKPTPEPFDWRNFPVQSGVGPVFGITSGRRFVAGPHRRPPSPFTEPVRAGDHYDHGSTSASAHRLPKAWTGVDLATASMTAPSSELDTRAHVHSSPSTASDSLSNIDSVLEQLARLQRQLDELQVSTRGLPTLDQIVRSVDTALADHIIIAEENSACSEGSASS</sequence>
<dbReference type="SUPFAM" id="SSF54695">
    <property type="entry name" value="POZ domain"/>
    <property type="match status" value="1"/>
</dbReference>
<dbReference type="PANTHER" id="PTHR47843">
    <property type="entry name" value="BTB DOMAIN-CONTAINING PROTEIN-RELATED"/>
    <property type="match status" value="1"/>
</dbReference>
<feature type="coiled-coil region" evidence="1">
    <location>
        <begin position="448"/>
        <end position="475"/>
    </location>
</feature>
<dbReference type="Proteomes" id="UP000192596">
    <property type="component" value="Unassembled WGS sequence"/>
</dbReference>
<dbReference type="InParanoid" id="A0A1V8TFM5"/>
<feature type="region of interest" description="Disordered" evidence="2">
    <location>
        <begin position="1"/>
        <end position="37"/>
    </location>
</feature>
<protein>
    <recommendedName>
        <fullName evidence="5">BTB domain-containing protein</fullName>
    </recommendedName>
</protein>
<dbReference type="AlphaFoldDB" id="A0A1V8TFM5"/>
<accession>A0A1V8TFM5</accession>
<proteinExistence type="predicted"/>
<dbReference type="CDD" id="cd18186">
    <property type="entry name" value="BTB_POZ_ZBTB_KLHL-like"/>
    <property type="match status" value="1"/>
</dbReference>
<comment type="caution">
    <text evidence="3">The sequence shown here is derived from an EMBL/GenBank/DDBJ whole genome shotgun (WGS) entry which is preliminary data.</text>
</comment>
<name>A0A1V8TFM5_9PEZI</name>
<feature type="region of interest" description="Disordered" evidence="2">
    <location>
        <begin position="380"/>
        <end position="413"/>
    </location>
</feature>
<dbReference type="OrthoDB" id="1022638at2759"/>
<evidence type="ECO:0000313" key="3">
    <source>
        <dbReference type="EMBL" id="OQO10084.1"/>
    </source>
</evidence>
<reference evidence="4" key="1">
    <citation type="submission" date="2017-03" db="EMBL/GenBank/DDBJ databases">
        <title>Genomes of endolithic fungi from Antarctica.</title>
        <authorList>
            <person name="Coleine C."/>
            <person name="Masonjones S."/>
            <person name="Stajich J.E."/>
        </authorList>
    </citation>
    <scope>NUCLEOTIDE SEQUENCE [LARGE SCALE GENOMIC DNA]</scope>
    <source>
        <strain evidence="4">CCFEE 5527</strain>
    </source>
</reference>